<evidence type="ECO:0000313" key="1">
    <source>
        <dbReference type="EMBL" id="TSE10548.1"/>
    </source>
</evidence>
<dbReference type="InterPro" id="IPR029045">
    <property type="entry name" value="ClpP/crotonase-like_dom_sf"/>
</dbReference>
<dbReference type="GO" id="GO:0016853">
    <property type="term" value="F:isomerase activity"/>
    <property type="evidence" value="ECO:0007669"/>
    <property type="project" value="UniProtKB-KW"/>
</dbReference>
<dbReference type="Gene3D" id="3.90.226.10">
    <property type="entry name" value="2-enoyl-CoA Hydratase, Chain A, domain 1"/>
    <property type="match status" value="1"/>
</dbReference>
<dbReference type="CDD" id="cd06558">
    <property type="entry name" value="crotonase-like"/>
    <property type="match status" value="1"/>
</dbReference>
<dbReference type="AlphaFoldDB" id="A0A554VPY1"/>
<sequence>MELEHSDSIQNQNTTNLMNYVFQSFTVVIDKGVAFVTFDYGETNILDITLVTELDKLAKMLEVDESIKVIVFQSANPDYFLSHADFKLLQNFRDQGVYDSDEMPLYSGLLEKFRIMPKATIAKIQGRARGGGAEFIMAMDMSFGAMNSALLSQMEIIIGILPGGGAAQYLARKVGRSRAMEICLGGGDFDALEAEKYGYINRAIPDDEIDSFVEDLAYRIATYPAKAIAYNKATVNLFEKDREQEFIISNQWFAELVKTTEFDDRVDKFFSQGGQTRKGELSNWKEWARKLK</sequence>
<dbReference type="EMBL" id="VLNR01000006">
    <property type="protein sequence ID" value="TSE10548.1"/>
    <property type="molecule type" value="Genomic_DNA"/>
</dbReference>
<dbReference type="Pfam" id="PF00378">
    <property type="entry name" value="ECH_1"/>
    <property type="match status" value="1"/>
</dbReference>
<proteinExistence type="predicted"/>
<dbReference type="PANTHER" id="PTHR11941">
    <property type="entry name" value="ENOYL-COA HYDRATASE-RELATED"/>
    <property type="match status" value="1"/>
</dbReference>
<dbReference type="RefSeq" id="WP_143915589.1">
    <property type="nucleotide sequence ID" value="NZ_CANMIK010000007.1"/>
</dbReference>
<dbReference type="SUPFAM" id="SSF52096">
    <property type="entry name" value="ClpP/crotonase"/>
    <property type="match status" value="1"/>
</dbReference>
<name>A0A554VPY1_9FLAO</name>
<evidence type="ECO:0000313" key="2">
    <source>
        <dbReference type="Proteomes" id="UP000318833"/>
    </source>
</evidence>
<dbReference type="PANTHER" id="PTHR11941:SF54">
    <property type="entry name" value="ENOYL-COA HYDRATASE, MITOCHONDRIAL"/>
    <property type="match status" value="1"/>
</dbReference>
<dbReference type="OrthoDB" id="9775794at2"/>
<keyword evidence="2" id="KW-1185">Reference proteome</keyword>
<dbReference type="GO" id="GO:0006635">
    <property type="term" value="P:fatty acid beta-oxidation"/>
    <property type="evidence" value="ECO:0007669"/>
    <property type="project" value="TreeGrafter"/>
</dbReference>
<keyword evidence="1" id="KW-0413">Isomerase</keyword>
<protein>
    <submittedName>
        <fullName evidence="1">Enoyl-CoA hydratase/isomerase family protein</fullName>
    </submittedName>
</protein>
<reference evidence="1 2" key="1">
    <citation type="submission" date="2019-07" db="EMBL/GenBank/DDBJ databases">
        <title>The draft genome sequence of Aquimarina algiphila M91.</title>
        <authorList>
            <person name="Meng X."/>
        </authorList>
    </citation>
    <scope>NUCLEOTIDE SEQUENCE [LARGE SCALE GENOMIC DNA]</scope>
    <source>
        <strain evidence="1 2">M91</strain>
    </source>
</reference>
<gene>
    <name evidence="1" type="ORF">FOF46_04435</name>
</gene>
<dbReference type="InterPro" id="IPR001753">
    <property type="entry name" value="Enoyl-CoA_hydra/iso"/>
</dbReference>
<dbReference type="Proteomes" id="UP000318833">
    <property type="component" value="Unassembled WGS sequence"/>
</dbReference>
<accession>A0A554VPY1</accession>
<organism evidence="1 2">
    <name type="scientific">Aquimarina algiphila</name>
    <dbReference type="NCBI Taxonomy" id="2047982"/>
    <lineage>
        <taxon>Bacteria</taxon>
        <taxon>Pseudomonadati</taxon>
        <taxon>Bacteroidota</taxon>
        <taxon>Flavobacteriia</taxon>
        <taxon>Flavobacteriales</taxon>
        <taxon>Flavobacteriaceae</taxon>
        <taxon>Aquimarina</taxon>
    </lineage>
</organism>
<comment type="caution">
    <text evidence="1">The sequence shown here is derived from an EMBL/GenBank/DDBJ whole genome shotgun (WGS) entry which is preliminary data.</text>
</comment>